<comment type="caution">
    <text evidence="1">The sequence shown here is derived from an EMBL/GenBank/DDBJ whole genome shotgun (WGS) entry which is preliminary data.</text>
</comment>
<gene>
    <name evidence="1" type="ORF">HPB50_004241</name>
</gene>
<protein>
    <submittedName>
        <fullName evidence="1">Uncharacterized protein</fullName>
    </submittedName>
</protein>
<reference evidence="1" key="1">
    <citation type="submission" date="2020-05" db="EMBL/GenBank/DDBJ databases">
        <title>Large-scale comparative analyses of tick genomes elucidate their genetic diversity and vector capacities.</title>
        <authorList>
            <person name="Jia N."/>
            <person name="Wang J."/>
            <person name="Shi W."/>
            <person name="Du L."/>
            <person name="Sun Y."/>
            <person name="Zhan W."/>
            <person name="Jiang J."/>
            <person name="Wang Q."/>
            <person name="Zhang B."/>
            <person name="Ji P."/>
            <person name="Sakyi L.B."/>
            <person name="Cui X."/>
            <person name="Yuan T."/>
            <person name="Jiang B."/>
            <person name="Yang W."/>
            <person name="Lam T.T.-Y."/>
            <person name="Chang Q."/>
            <person name="Ding S."/>
            <person name="Wang X."/>
            <person name="Zhu J."/>
            <person name="Ruan X."/>
            <person name="Zhao L."/>
            <person name="Wei J."/>
            <person name="Que T."/>
            <person name="Du C."/>
            <person name="Cheng J."/>
            <person name="Dai P."/>
            <person name="Han X."/>
            <person name="Huang E."/>
            <person name="Gao Y."/>
            <person name="Liu J."/>
            <person name="Shao H."/>
            <person name="Ye R."/>
            <person name="Li L."/>
            <person name="Wei W."/>
            <person name="Wang X."/>
            <person name="Wang C."/>
            <person name="Yang T."/>
            <person name="Huo Q."/>
            <person name="Li W."/>
            <person name="Guo W."/>
            <person name="Chen H."/>
            <person name="Zhou L."/>
            <person name="Ni X."/>
            <person name="Tian J."/>
            <person name="Zhou Y."/>
            <person name="Sheng Y."/>
            <person name="Liu T."/>
            <person name="Pan Y."/>
            <person name="Xia L."/>
            <person name="Li J."/>
            <person name="Zhao F."/>
            <person name="Cao W."/>
        </authorList>
    </citation>
    <scope>NUCLEOTIDE SEQUENCE</scope>
    <source>
        <strain evidence="1">Hyas-2018</strain>
    </source>
</reference>
<name>A0ACB7TC58_HYAAI</name>
<evidence type="ECO:0000313" key="2">
    <source>
        <dbReference type="Proteomes" id="UP000821845"/>
    </source>
</evidence>
<dbReference type="Proteomes" id="UP000821845">
    <property type="component" value="Chromosome 1"/>
</dbReference>
<keyword evidence="2" id="KW-1185">Reference proteome</keyword>
<sequence>MKETIQKLMLEIAEIKKENNGTATQSSQPETSPVRNDDSDDAPASKKRAIATADSDNVATKVKSEVKDMLVAINESIKQLQTTLCAMQGTINSHNERMTKIEAYLDTVVAPAFAGGATVSTALLAPTNSGILQSLLPTQGLQRADDSTAHDGSLG</sequence>
<dbReference type="EMBL" id="CM023481">
    <property type="protein sequence ID" value="KAH6944600.1"/>
    <property type="molecule type" value="Genomic_DNA"/>
</dbReference>
<accession>A0ACB7TC58</accession>
<organism evidence="1 2">
    <name type="scientific">Hyalomma asiaticum</name>
    <name type="common">Tick</name>
    <dbReference type="NCBI Taxonomy" id="266040"/>
    <lineage>
        <taxon>Eukaryota</taxon>
        <taxon>Metazoa</taxon>
        <taxon>Ecdysozoa</taxon>
        <taxon>Arthropoda</taxon>
        <taxon>Chelicerata</taxon>
        <taxon>Arachnida</taxon>
        <taxon>Acari</taxon>
        <taxon>Parasitiformes</taxon>
        <taxon>Ixodida</taxon>
        <taxon>Ixodoidea</taxon>
        <taxon>Ixodidae</taxon>
        <taxon>Hyalomminae</taxon>
        <taxon>Hyalomma</taxon>
    </lineage>
</organism>
<evidence type="ECO:0000313" key="1">
    <source>
        <dbReference type="EMBL" id="KAH6944600.1"/>
    </source>
</evidence>
<proteinExistence type="predicted"/>